<keyword evidence="3" id="KW-1003">Cell membrane</keyword>
<keyword evidence="10" id="KW-1185">Reference proteome</keyword>
<dbReference type="SUPFAM" id="SSF103473">
    <property type="entry name" value="MFS general substrate transporter"/>
    <property type="match status" value="1"/>
</dbReference>
<evidence type="ECO:0000256" key="4">
    <source>
        <dbReference type="ARBA" id="ARBA00022692"/>
    </source>
</evidence>
<protein>
    <submittedName>
        <fullName evidence="9">Transmembrane secretion effector</fullName>
    </submittedName>
</protein>
<feature type="transmembrane region" description="Helical" evidence="7">
    <location>
        <begin position="45"/>
        <end position="67"/>
    </location>
</feature>
<dbReference type="CDD" id="cd06173">
    <property type="entry name" value="MFS_MefA_like"/>
    <property type="match status" value="1"/>
</dbReference>
<dbReference type="InterPro" id="IPR011701">
    <property type="entry name" value="MFS"/>
</dbReference>
<dbReference type="EMBL" id="FPAA01000001">
    <property type="protein sequence ID" value="SFS31868.1"/>
    <property type="molecule type" value="Genomic_DNA"/>
</dbReference>
<feature type="transmembrane region" description="Helical" evidence="7">
    <location>
        <begin position="185"/>
        <end position="205"/>
    </location>
</feature>
<evidence type="ECO:0000256" key="3">
    <source>
        <dbReference type="ARBA" id="ARBA00022475"/>
    </source>
</evidence>
<evidence type="ECO:0000256" key="6">
    <source>
        <dbReference type="ARBA" id="ARBA00023136"/>
    </source>
</evidence>
<feature type="domain" description="Major facilitator superfamily (MFS) profile" evidence="8">
    <location>
        <begin position="96"/>
        <end position="293"/>
    </location>
</feature>
<comment type="subcellular location">
    <subcellularLocation>
        <location evidence="1">Cell membrane</location>
        <topology evidence="1">Multi-pass membrane protein</topology>
    </subcellularLocation>
</comment>
<dbReference type="PANTHER" id="PTHR23513">
    <property type="entry name" value="INTEGRAL MEMBRANE EFFLUX PROTEIN-RELATED"/>
    <property type="match status" value="1"/>
</dbReference>
<evidence type="ECO:0000256" key="1">
    <source>
        <dbReference type="ARBA" id="ARBA00004651"/>
    </source>
</evidence>
<name>A0A1I6NVJ2_9BACL</name>
<feature type="transmembrane region" description="Helical" evidence="7">
    <location>
        <begin position="133"/>
        <end position="151"/>
    </location>
</feature>
<proteinExistence type="predicted"/>
<keyword evidence="5 7" id="KW-1133">Transmembrane helix</keyword>
<feature type="transmembrane region" description="Helical" evidence="7">
    <location>
        <begin position="163"/>
        <end position="179"/>
    </location>
</feature>
<dbReference type="GO" id="GO:0005886">
    <property type="term" value="C:plasma membrane"/>
    <property type="evidence" value="ECO:0007669"/>
    <property type="project" value="UniProtKB-SubCell"/>
</dbReference>
<dbReference type="InterPro" id="IPR036259">
    <property type="entry name" value="MFS_trans_sf"/>
</dbReference>
<accession>A0A1I6NVJ2</accession>
<dbReference type="AlphaFoldDB" id="A0A1I6NVJ2"/>
<evidence type="ECO:0000256" key="7">
    <source>
        <dbReference type="SAM" id="Phobius"/>
    </source>
</evidence>
<dbReference type="Gene3D" id="1.20.1250.20">
    <property type="entry name" value="MFS general substrate transporter like domains"/>
    <property type="match status" value="1"/>
</dbReference>
<dbReference type="Proteomes" id="UP000198660">
    <property type="component" value="Unassembled WGS sequence"/>
</dbReference>
<evidence type="ECO:0000256" key="5">
    <source>
        <dbReference type="ARBA" id="ARBA00022989"/>
    </source>
</evidence>
<keyword evidence="6 7" id="KW-0472">Membrane</keyword>
<feature type="transmembrane region" description="Helical" evidence="7">
    <location>
        <begin position="252"/>
        <end position="272"/>
    </location>
</feature>
<evidence type="ECO:0000256" key="2">
    <source>
        <dbReference type="ARBA" id="ARBA00022448"/>
    </source>
</evidence>
<reference evidence="10" key="1">
    <citation type="submission" date="2016-10" db="EMBL/GenBank/DDBJ databases">
        <authorList>
            <person name="Varghese N."/>
            <person name="Submissions S."/>
        </authorList>
    </citation>
    <scope>NUCLEOTIDE SEQUENCE [LARGE SCALE GENOMIC DNA]</scope>
    <source>
        <strain evidence="10">DSM 45789</strain>
    </source>
</reference>
<dbReference type="Pfam" id="PF07690">
    <property type="entry name" value="MFS_1"/>
    <property type="match status" value="1"/>
</dbReference>
<dbReference type="InterPro" id="IPR020846">
    <property type="entry name" value="MFS_dom"/>
</dbReference>
<dbReference type="PROSITE" id="PS50850">
    <property type="entry name" value="MFS"/>
    <property type="match status" value="1"/>
</dbReference>
<evidence type="ECO:0000313" key="10">
    <source>
        <dbReference type="Proteomes" id="UP000198660"/>
    </source>
</evidence>
<evidence type="ECO:0000313" key="9">
    <source>
        <dbReference type="EMBL" id="SFS31868.1"/>
    </source>
</evidence>
<keyword evidence="2" id="KW-0813">Transport</keyword>
<keyword evidence="4 7" id="KW-0812">Transmembrane</keyword>
<sequence length="293" mass="32466">MSQLPAIVDNHQLPQANARLDGSLRLATMTGPTLAGWILNQWGPLFNWSCVCVIFLCSVISLAKLTVPKHTSPWKQSFSWAHQFRTGLIEFYQQKVVWWLSMFLAVVQFGVGVLMALSLPYVTHELQGTSTTYGWFIACFPLGYFIGTHLLSHFSAASLRVKMLGANVIGGLTFIGLAISQHIQVALVFELIAGISAPFFHVHAITLFQRVVPQKKLAQLLSLRLLLIRCTMPLGTLLGGFLGEYWGIRPTLSLVGILIMVVSLSGILLPYFRFLHVLGESSTHPLPRKPLSK</sequence>
<dbReference type="GO" id="GO:0022857">
    <property type="term" value="F:transmembrane transporter activity"/>
    <property type="evidence" value="ECO:0007669"/>
    <property type="project" value="InterPro"/>
</dbReference>
<feature type="transmembrane region" description="Helical" evidence="7">
    <location>
        <begin position="96"/>
        <end position="121"/>
    </location>
</feature>
<feature type="transmembrane region" description="Helical" evidence="7">
    <location>
        <begin position="226"/>
        <end position="246"/>
    </location>
</feature>
<dbReference type="PANTHER" id="PTHR23513:SF6">
    <property type="entry name" value="MAJOR FACILITATOR SUPERFAMILY ASSOCIATED DOMAIN-CONTAINING PROTEIN"/>
    <property type="match status" value="1"/>
</dbReference>
<evidence type="ECO:0000259" key="8">
    <source>
        <dbReference type="PROSITE" id="PS50850"/>
    </source>
</evidence>
<gene>
    <name evidence="9" type="ORF">SAMN05444972_101166</name>
</gene>
<organism evidence="9 10">
    <name type="scientific">Marininema halotolerans</name>
    <dbReference type="NCBI Taxonomy" id="1155944"/>
    <lineage>
        <taxon>Bacteria</taxon>
        <taxon>Bacillati</taxon>
        <taxon>Bacillota</taxon>
        <taxon>Bacilli</taxon>
        <taxon>Bacillales</taxon>
        <taxon>Thermoactinomycetaceae</taxon>
        <taxon>Marininema</taxon>
    </lineage>
</organism>